<name>A0A8X6NNY4_NEPPI</name>
<dbReference type="AlphaFoldDB" id="A0A8X6NNY4"/>
<protein>
    <submittedName>
        <fullName evidence="1">Uncharacterized protein</fullName>
    </submittedName>
</protein>
<keyword evidence="2" id="KW-1185">Reference proteome</keyword>
<dbReference type="OrthoDB" id="10416820at2759"/>
<evidence type="ECO:0000313" key="2">
    <source>
        <dbReference type="Proteomes" id="UP000887013"/>
    </source>
</evidence>
<sequence length="92" mass="10306">MDTGRVISADYPESHVMDSDVAQVRDDKLSRSDICIPPSDTEDDAILSQGFSSVPLFLLVLSNEEVFRLTSPITFGLTSFSDRSIPLFLFFW</sequence>
<dbReference type="Proteomes" id="UP000887013">
    <property type="component" value="Unassembled WGS sequence"/>
</dbReference>
<evidence type="ECO:0000313" key="1">
    <source>
        <dbReference type="EMBL" id="GFT24623.1"/>
    </source>
</evidence>
<comment type="caution">
    <text evidence="1">The sequence shown here is derived from an EMBL/GenBank/DDBJ whole genome shotgun (WGS) entry which is preliminary data.</text>
</comment>
<gene>
    <name evidence="1" type="ORF">NPIL_285571</name>
</gene>
<dbReference type="EMBL" id="BMAW01106496">
    <property type="protein sequence ID" value="GFT24623.1"/>
    <property type="molecule type" value="Genomic_DNA"/>
</dbReference>
<accession>A0A8X6NNY4</accession>
<proteinExistence type="predicted"/>
<organism evidence="1 2">
    <name type="scientific">Nephila pilipes</name>
    <name type="common">Giant wood spider</name>
    <name type="synonym">Nephila maculata</name>
    <dbReference type="NCBI Taxonomy" id="299642"/>
    <lineage>
        <taxon>Eukaryota</taxon>
        <taxon>Metazoa</taxon>
        <taxon>Ecdysozoa</taxon>
        <taxon>Arthropoda</taxon>
        <taxon>Chelicerata</taxon>
        <taxon>Arachnida</taxon>
        <taxon>Araneae</taxon>
        <taxon>Araneomorphae</taxon>
        <taxon>Entelegynae</taxon>
        <taxon>Araneoidea</taxon>
        <taxon>Nephilidae</taxon>
        <taxon>Nephila</taxon>
    </lineage>
</organism>
<reference evidence="1" key="1">
    <citation type="submission" date="2020-08" db="EMBL/GenBank/DDBJ databases">
        <title>Multicomponent nature underlies the extraordinary mechanical properties of spider dragline silk.</title>
        <authorList>
            <person name="Kono N."/>
            <person name="Nakamura H."/>
            <person name="Mori M."/>
            <person name="Yoshida Y."/>
            <person name="Ohtoshi R."/>
            <person name="Malay A.D."/>
            <person name="Moran D.A.P."/>
            <person name="Tomita M."/>
            <person name="Numata K."/>
            <person name="Arakawa K."/>
        </authorList>
    </citation>
    <scope>NUCLEOTIDE SEQUENCE</scope>
</reference>